<proteinExistence type="predicted"/>
<evidence type="ECO:0000256" key="2">
    <source>
        <dbReference type="ARBA" id="ARBA00023125"/>
    </source>
</evidence>
<dbReference type="GO" id="GO:0003700">
    <property type="term" value="F:DNA-binding transcription factor activity"/>
    <property type="evidence" value="ECO:0007669"/>
    <property type="project" value="InterPro"/>
</dbReference>
<feature type="region of interest" description="Disordered" evidence="4">
    <location>
        <begin position="1"/>
        <end position="34"/>
    </location>
</feature>
<evidence type="ECO:0000259" key="5">
    <source>
        <dbReference type="PROSITE" id="PS01124"/>
    </source>
</evidence>
<keyword evidence="1" id="KW-0805">Transcription regulation</keyword>
<evidence type="ECO:0000313" key="6">
    <source>
        <dbReference type="EMBL" id="GGN38792.1"/>
    </source>
</evidence>
<feature type="compositionally biased region" description="Polar residues" evidence="4">
    <location>
        <begin position="1"/>
        <end position="14"/>
    </location>
</feature>
<keyword evidence="3" id="KW-0804">Transcription</keyword>
<reference evidence="6" key="1">
    <citation type="journal article" date="2014" name="Int. J. Syst. Evol. Microbiol.">
        <title>Complete genome sequence of Corynebacterium casei LMG S-19264T (=DSM 44701T), isolated from a smear-ripened cheese.</title>
        <authorList>
            <consortium name="US DOE Joint Genome Institute (JGI-PGF)"/>
            <person name="Walter F."/>
            <person name="Albersmeier A."/>
            <person name="Kalinowski J."/>
            <person name="Ruckert C."/>
        </authorList>
    </citation>
    <scope>NUCLEOTIDE SEQUENCE</scope>
    <source>
        <strain evidence="6">CGMCC 4.7110</strain>
    </source>
</reference>
<dbReference type="SUPFAM" id="SSF46689">
    <property type="entry name" value="Homeodomain-like"/>
    <property type="match status" value="1"/>
</dbReference>
<reference evidence="6" key="2">
    <citation type="submission" date="2020-09" db="EMBL/GenBank/DDBJ databases">
        <authorList>
            <person name="Sun Q."/>
            <person name="Zhou Y."/>
        </authorList>
    </citation>
    <scope>NUCLEOTIDE SEQUENCE</scope>
    <source>
        <strain evidence="6">CGMCC 4.7110</strain>
    </source>
</reference>
<dbReference type="Pfam" id="PF12833">
    <property type="entry name" value="HTH_18"/>
    <property type="match status" value="1"/>
</dbReference>
<sequence length="354" mass="38507">MTRSHLSPGGSSQAPGRLPGFPPSGGDDRPDGDVKFRNFVTLTAQEIERGAQTLSGDELAPLSHLTGVSVPRSANPDGFRFDAQGHVNDGLLYARIYCGAMNGVSCGGTAGDPIVADVVKAGRISFVGEGGEYTVKPGQMFIRDTKLSWEFSCSASFSAHVISVPRHLVAPRVSSVRVLDRAYVADAGMPEVTFLLKFIEMIDENVDHLGVSKSIRITLRDAFAALISGIMSDCWGMESDTHASMTVAAARNVIERHLDSHDLSPRMVAQHIGVSLRTLHRSFSVSGESMMTFARRRRLQQAHDELVGTETLKDISALAARWHFSDSSHFIRHFKAYYGSTPGAYLRNRRTGDS</sequence>
<dbReference type="EMBL" id="BMML01000028">
    <property type="protein sequence ID" value="GGN38792.1"/>
    <property type="molecule type" value="Genomic_DNA"/>
</dbReference>
<dbReference type="GO" id="GO:0043565">
    <property type="term" value="F:sequence-specific DNA binding"/>
    <property type="evidence" value="ECO:0007669"/>
    <property type="project" value="InterPro"/>
</dbReference>
<dbReference type="InterPro" id="IPR050204">
    <property type="entry name" value="AraC_XylS_family_regulators"/>
</dbReference>
<evidence type="ECO:0000256" key="3">
    <source>
        <dbReference type="ARBA" id="ARBA00023163"/>
    </source>
</evidence>
<organism evidence="6 7">
    <name type="scientific">Streptomyces fuscichromogenes</name>
    <dbReference type="NCBI Taxonomy" id="1324013"/>
    <lineage>
        <taxon>Bacteria</taxon>
        <taxon>Bacillati</taxon>
        <taxon>Actinomycetota</taxon>
        <taxon>Actinomycetes</taxon>
        <taxon>Kitasatosporales</taxon>
        <taxon>Streptomycetaceae</taxon>
        <taxon>Streptomyces</taxon>
    </lineage>
</organism>
<dbReference type="InterPro" id="IPR018060">
    <property type="entry name" value="HTH_AraC"/>
</dbReference>
<dbReference type="PANTHER" id="PTHR46796">
    <property type="entry name" value="HTH-TYPE TRANSCRIPTIONAL ACTIVATOR RHAS-RELATED"/>
    <property type="match status" value="1"/>
</dbReference>
<dbReference type="Gene3D" id="1.10.10.60">
    <property type="entry name" value="Homeodomain-like"/>
    <property type="match status" value="1"/>
</dbReference>
<accession>A0A918CW94</accession>
<dbReference type="PANTHER" id="PTHR46796:SF6">
    <property type="entry name" value="ARAC SUBFAMILY"/>
    <property type="match status" value="1"/>
</dbReference>
<keyword evidence="2" id="KW-0238">DNA-binding</keyword>
<dbReference type="AlphaFoldDB" id="A0A918CW94"/>
<name>A0A918CW94_9ACTN</name>
<dbReference type="Proteomes" id="UP000653411">
    <property type="component" value="Unassembled WGS sequence"/>
</dbReference>
<comment type="caution">
    <text evidence="6">The sequence shown here is derived from an EMBL/GenBank/DDBJ whole genome shotgun (WGS) entry which is preliminary data.</text>
</comment>
<dbReference type="RefSeq" id="WP_189268263.1">
    <property type="nucleotide sequence ID" value="NZ_BMML01000028.1"/>
</dbReference>
<evidence type="ECO:0000256" key="4">
    <source>
        <dbReference type="SAM" id="MobiDB-lite"/>
    </source>
</evidence>
<dbReference type="InterPro" id="IPR009057">
    <property type="entry name" value="Homeodomain-like_sf"/>
</dbReference>
<feature type="domain" description="HTH araC/xylS-type" evidence="5">
    <location>
        <begin position="248"/>
        <end position="348"/>
    </location>
</feature>
<gene>
    <name evidence="6" type="ORF">GCM10011578_084570</name>
</gene>
<evidence type="ECO:0000313" key="7">
    <source>
        <dbReference type="Proteomes" id="UP000653411"/>
    </source>
</evidence>
<protein>
    <recommendedName>
        <fullName evidence="5">HTH araC/xylS-type domain-containing protein</fullName>
    </recommendedName>
</protein>
<dbReference type="SMART" id="SM00342">
    <property type="entry name" value="HTH_ARAC"/>
    <property type="match status" value="1"/>
</dbReference>
<keyword evidence="7" id="KW-1185">Reference proteome</keyword>
<dbReference type="PROSITE" id="PS01124">
    <property type="entry name" value="HTH_ARAC_FAMILY_2"/>
    <property type="match status" value="1"/>
</dbReference>
<evidence type="ECO:0000256" key="1">
    <source>
        <dbReference type="ARBA" id="ARBA00023015"/>
    </source>
</evidence>